<gene>
    <name evidence="3" type="ORF">K8V91_09455</name>
</gene>
<feature type="domain" description="Glycosyltransferase 2-like" evidence="2">
    <location>
        <begin position="48"/>
        <end position="153"/>
    </location>
</feature>
<dbReference type="InterPro" id="IPR001296">
    <property type="entry name" value="Glyco_trans_1"/>
</dbReference>
<dbReference type="Proteomes" id="UP000749320">
    <property type="component" value="Unassembled WGS sequence"/>
</dbReference>
<evidence type="ECO:0000259" key="2">
    <source>
        <dbReference type="Pfam" id="PF00535"/>
    </source>
</evidence>
<keyword evidence="3" id="KW-0328">Glycosyltransferase</keyword>
<dbReference type="Pfam" id="PF00534">
    <property type="entry name" value="Glycos_transf_1"/>
    <property type="match status" value="1"/>
</dbReference>
<accession>A0A921GCF5</accession>
<name>A0A921GCF5_9FIRM</name>
<dbReference type="CDD" id="cd03801">
    <property type="entry name" value="GT4_PimA-like"/>
    <property type="match status" value="1"/>
</dbReference>
<comment type="caution">
    <text evidence="3">The sequence shown here is derived from an EMBL/GenBank/DDBJ whole genome shotgun (WGS) entry which is preliminary data.</text>
</comment>
<protein>
    <submittedName>
        <fullName evidence="3">Glycosyltransferase</fullName>
        <ecNumber evidence="3">2.4.-.-</ecNumber>
    </submittedName>
</protein>
<organism evidence="3 4">
    <name type="scientific">Thomasclavelia spiroformis</name>
    <dbReference type="NCBI Taxonomy" id="29348"/>
    <lineage>
        <taxon>Bacteria</taxon>
        <taxon>Bacillati</taxon>
        <taxon>Bacillota</taxon>
        <taxon>Erysipelotrichia</taxon>
        <taxon>Erysipelotrichales</taxon>
        <taxon>Coprobacillaceae</taxon>
        <taxon>Thomasclavelia</taxon>
    </lineage>
</organism>
<dbReference type="Gene3D" id="3.90.550.10">
    <property type="entry name" value="Spore Coat Polysaccharide Biosynthesis Protein SpsA, Chain A"/>
    <property type="match status" value="1"/>
</dbReference>
<dbReference type="InterPro" id="IPR050194">
    <property type="entry name" value="Glycosyltransferase_grp1"/>
</dbReference>
<dbReference type="EC" id="2.4.-.-" evidence="3"/>
<dbReference type="Gene3D" id="3.40.50.2000">
    <property type="entry name" value="Glycogen Phosphorylase B"/>
    <property type="match status" value="1"/>
</dbReference>
<evidence type="ECO:0000313" key="3">
    <source>
        <dbReference type="EMBL" id="HJF41137.1"/>
    </source>
</evidence>
<proteinExistence type="predicted"/>
<dbReference type="InterPro" id="IPR029044">
    <property type="entry name" value="Nucleotide-diphossugar_trans"/>
</dbReference>
<dbReference type="PANTHER" id="PTHR45947">
    <property type="entry name" value="SULFOQUINOVOSYL TRANSFERASE SQD2"/>
    <property type="match status" value="1"/>
</dbReference>
<dbReference type="PANTHER" id="PTHR45947:SF3">
    <property type="entry name" value="SULFOQUINOVOSYL TRANSFERASE SQD2"/>
    <property type="match status" value="1"/>
</dbReference>
<dbReference type="EMBL" id="DYWV01000328">
    <property type="protein sequence ID" value="HJF41137.1"/>
    <property type="molecule type" value="Genomic_DNA"/>
</dbReference>
<evidence type="ECO:0000259" key="1">
    <source>
        <dbReference type="Pfam" id="PF00534"/>
    </source>
</evidence>
<dbReference type="SUPFAM" id="SSF53448">
    <property type="entry name" value="Nucleotide-diphospho-sugar transferases"/>
    <property type="match status" value="1"/>
</dbReference>
<keyword evidence="3" id="KW-0808">Transferase</keyword>
<dbReference type="SUPFAM" id="SSF53756">
    <property type="entry name" value="UDP-Glycosyltransferase/glycogen phosphorylase"/>
    <property type="match status" value="1"/>
</dbReference>
<sequence>MNNDKFQKGYHVEEINYYYSPEHCLLGLEGEHGVFTDNIGKNGEHLTIAVLSMNRASLTIRLMNSIKKFIPEFAGEFLIGDNGSDHTEKDKLYNAMQAMPYRCRMIEFGQNYGVAGGRNRLFYQAKTDWILSADNDLYFVGNPLTKIQNDIKILGCHFLAIPIANKENNSIGIYGGHIYVENLTNDIGLGGSSLYFSDTASLNVEKAPFLCTFVPGGAAIINKKTFYSVGGFDENMFVGFEDTEFSLRLFQKGIKIGGCGIISIIHDHPKPEITADKNYEKKRFSTNKLRESGQYFEKKHGFSVWNFTSEQWIKKRLNELVLDQNEKLAPKSIHKNYKVALIVDRKGWALDNIANQIIKNLSDEFYFKKIYLDPIDCLAAVLLMAKDCDFIHFLWRPLPAAINDDYTKQFIYNLRLTETEFRAKYINDKVISVAVYDHFFLDGADKQITSMLFSDIHSIVDCYTVSSKRLNKVYCEDDSIILKPSMITQDGVDCQLFRPINLERFEKYSERVIRIGWVGNSKWQVGESIPKDLKGIHTIIKPAVEELSKEGYKIELVTSDRNDRMIPHAEMPLFYSTIDIYACASECEGTPNPVLESMACGVPIISTNVGIVEEVFGPKQKEYILSERSVKCFKDTLKKLLDYPEHLQVLSQENLQYIQKWDWSIMVEKFRSYFNSELSKKKSRGKTYGKEI</sequence>
<reference evidence="3" key="2">
    <citation type="submission" date="2021-09" db="EMBL/GenBank/DDBJ databases">
        <authorList>
            <person name="Gilroy R."/>
        </authorList>
    </citation>
    <scope>NUCLEOTIDE SEQUENCE</scope>
    <source>
        <strain evidence="3">CHK193-16274</strain>
    </source>
</reference>
<dbReference type="InterPro" id="IPR001173">
    <property type="entry name" value="Glyco_trans_2-like"/>
</dbReference>
<dbReference type="AlphaFoldDB" id="A0A921GCF5"/>
<reference evidence="3" key="1">
    <citation type="journal article" date="2021" name="PeerJ">
        <title>Extensive microbial diversity within the chicken gut microbiome revealed by metagenomics and culture.</title>
        <authorList>
            <person name="Gilroy R."/>
            <person name="Ravi A."/>
            <person name="Getino M."/>
            <person name="Pursley I."/>
            <person name="Horton D.L."/>
            <person name="Alikhan N.F."/>
            <person name="Baker D."/>
            <person name="Gharbi K."/>
            <person name="Hall N."/>
            <person name="Watson M."/>
            <person name="Adriaenssens E.M."/>
            <person name="Foster-Nyarko E."/>
            <person name="Jarju S."/>
            <person name="Secka A."/>
            <person name="Antonio M."/>
            <person name="Oren A."/>
            <person name="Chaudhuri R.R."/>
            <person name="La Ragione R."/>
            <person name="Hildebrand F."/>
            <person name="Pallen M.J."/>
        </authorList>
    </citation>
    <scope>NUCLEOTIDE SEQUENCE</scope>
    <source>
        <strain evidence="3">CHK193-16274</strain>
    </source>
</reference>
<dbReference type="Pfam" id="PF00535">
    <property type="entry name" value="Glycos_transf_2"/>
    <property type="match status" value="1"/>
</dbReference>
<evidence type="ECO:0000313" key="4">
    <source>
        <dbReference type="Proteomes" id="UP000749320"/>
    </source>
</evidence>
<feature type="domain" description="Glycosyl transferase family 1" evidence="1">
    <location>
        <begin position="567"/>
        <end position="652"/>
    </location>
</feature>
<dbReference type="GO" id="GO:0016757">
    <property type="term" value="F:glycosyltransferase activity"/>
    <property type="evidence" value="ECO:0007669"/>
    <property type="project" value="UniProtKB-KW"/>
</dbReference>